<dbReference type="InterPro" id="IPR000237">
    <property type="entry name" value="GRIP_dom"/>
</dbReference>
<feature type="coiled-coil region" evidence="1">
    <location>
        <begin position="2218"/>
        <end position="2329"/>
    </location>
</feature>
<feature type="compositionally biased region" description="Polar residues" evidence="2">
    <location>
        <begin position="40"/>
        <end position="66"/>
    </location>
</feature>
<feature type="region of interest" description="Disordered" evidence="2">
    <location>
        <begin position="1"/>
        <end position="143"/>
    </location>
</feature>
<evidence type="ECO:0000256" key="2">
    <source>
        <dbReference type="SAM" id="MobiDB-lite"/>
    </source>
</evidence>
<feature type="coiled-coil region" evidence="1">
    <location>
        <begin position="1703"/>
        <end position="2161"/>
    </location>
</feature>
<dbReference type="Proteomes" id="UP001054837">
    <property type="component" value="Unassembled WGS sequence"/>
</dbReference>
<dbReference type="PANTHER" id="PTHR19327:SF0">
    <property type="entry name" value="GOLGIN SUBFAMILY A MEMBER 4"/>
    <property type="match status" value="1"/>
</dbReference>
<feature type="region of interest" description="Disordered" evidence="2">
    <location>
        <begin position="863"/>
        <end position="882"/>
    </location>
</feature>
<evidence type="ECO:0000313" key="4">
    <source>
        <dbReference type="EMBL" id="GIY43920.1"/>
    </source>
</evidence>
<keyword evidence="5" id="KW-1185">Reference proteome</keyword>
<dbReference type="PROSITE" id="PS50913">
    <property type="entry name" value="GRIP"/>
    <property type="match status" value="1"/>
</dbReference>
<proteinExistence type="predicted"/>
<dbReference type="Gene3D" id="1.10.220.60">
    <property type="entry name" value="GRIP domain"/>
    <property type="match status" value="1"/>
</dbReference>
<feature type="coiled-coil region" evidence="1">
    <location>
        <begin position="177"/>
        <end position="222"/>
    </location>
</feature>
<feature type="coiled-coil region" evidence="1">
    <location>
        <begin position="486"/>
        <end position="527"/>
    </location>
</feature>
<evidence type="ECO:0000313" key="5">
    <source>
        <dbReference type="Proteomes" id="UP001054837"/>
    </source>
</evidence>
<gene>
    <name evidence="4" type="ORF">CDAR_611131</name>
</gene>
<feature type="coiled-coil region" evidence="1">
    <location>
        <begin position="278"/>
        <end position="443"/>
    </location>
</feature>
<dbReference type="Pfam" id="PF01465">
    <property type="entry name" value="GRIP"/>
    <property type="match status" value="1"/>
</dbReference>
<feature type="compositionally biased region" description="Basic and acidic residues" evidence="2">
    <location>
        <begin position="870"/>
        <end position="882"/>
    </location>
</feature>
<sequence length="2404" mass="279762">MFKRLRERIAEEATKFPVGQLNNSNTGKQLSDSESKAAGATSTEDLITLSDSSAVVVPHTSSQQFSIGEDEDGSISEQSTPQRKQNESANGSTNEHSFYSPSSRDHPAGTGSDFFGQEYKPSKSNYIPQSDIESEREDPPTLNLEGISKDQLLSAIEILKARGHKYKNKYVEVVKNYKELREEKLKIETTLIEQQDKALRRMAELREQCHLEQKAKAHLEANLRLTLEEKDSRICVLETQINLLKENPKPLSDVNETHNSDACGNTLLDSSVTNTLDSSLLEEKLDKLEHQLNQANKTITAQTDQISLLRKQNESISQELEEKMSRLNEMEDEEGQLKSKHEFILQGLQNRLKELETQQEESLMAMAETKKNMHEELEFKEKQLVKAEEEAKQFQASYEAEKQNVLELQKQHEEKIKTLQHQLESTESMLEEEKQNLMQELARGKSAAITLVQQECNKKIAAVEEEWKIKLEGLQKEKNENSDTKVTVIEEKLRQQKQTVEELNSIIEQLENENATLKTSLEKVQSDLALSSTEINKLQTAYMDLKDLSDKKSLQYEEQLKKERNNRLQNEQSESELCSRYKSLKEQLDEKQSMLDDMIQSKDSLIIQIDELKKREKQLMDEIEILKKESFLKCQNLTSKLEVFSDYDDLKNQINLHEKKEKQFEEEIENIKKELNESQLKCLNLTFKLKEISDFQAQKIQELHEHIMQMESDDQDADQELFRCKAEILELKREKNTLSSEILQQKANSEEIKSKLLASEKEVYLLKGILDESSMEFSLLKNCLDEKLKIFVNLTENYNKLENCIIELEKNDCFFKAKFKEYETVCNAICKKIEQVLNAYELICLHQQSHDANVFASGKNSIKNSTSPLDENRKQSEKEKSRIEKNITEIELSKSYGKTDLSSPSSNFDLTCYDVEELERVVQELTSENRKLKELSEIQNIEFAQNITQLNESLSELQEERNNLSLVLQSIEIQAQEINPVTAEKTIVERNKVDGAYLTEQNKETECKLNIMELNYKVKTEITALSSQTEMINRELCALREQFNFAKLAYSEKVLQLNSKLMRRTEILLNVKEDLDASVQNAEDLKCLLEYVKEQLSEKEELLKISEEKGKDLENKFKAMKEKFVKKELSLKQSHNSQLSELKDQTKASIDKLNIEIQNLNDKLQKCETDHAIKFSSMEEHYNEELHNLVGDKKMLVECEAILNKIFDNSESFKAGFLNNLNQLDLYNSRICKLNSNLSHIQSKLQEKEKLIRDQQYKIDDLQNQVQFLNKENKDFNDLKNNMNEISNLYEAATSSLERETKLRETYENDLSTLKEKHELVIKDLENVYSLQVENEKLKMLLQESVDELKILNTKYTENDCTLDKTINELKDCKHQISVLEEIQTKYVSLLNDFECVNENLEKEKCAALKASNDVSKWRTSYDIMLLSFNKFFDESYQNMEKINLKLNEKDLKFKVLESQFSKISDVCKSQIPILRTEIINLREINETLLQKVENRDDLANAESKIEILEEELKVVVKEKRALKSDLEIQLAEAESKLKVALEKIELGSCELNEVRNNLSSSVVKLEDAERKVKEESEKLSVAEKIAFDWEEKYNASVTKVECLEQEIKDLIIVKDALKSELETQLAKSELELKTALVKMELYNNNFNEIQNKLTDSFTKLESTENELKIKAEKLLVIERTSVEWENKYNAAMLHLKEMSTTLKDTEDKLAFSLKQMEEKNAEMAFLIPKEKFEYYEQDYIKKLETLKTEIKDLKENITTFSTKMMEKELEIKNIQTEKENLSIQYNESLKGLKDKLEDAEKNYATQMEEMKLLILQHNEENCTLKPENLELIKAQEKLKEELNAIKSESKLKEDELSKIQQKYEINNKEQIAKIHSFQETMKDKENMVLKLKASIESTKKENSDKVEELKKKIIKLEEEREHLMIQAQERVSNTEAKCREDIKALQEKNNKLLIENKEIEKLNNKISQIDKQLSESRNMADLKEAAARKEILLLQEQLAEAEERLVIAERKKQEIEFELTGKLRKLEEENSSLLGKTNHFESLKAEKEELNEKLKQAEQQVTSVKMLENERDALKTENMTILKELEELKSTQDDDLWQEKVESLEIIEKSLRSELEDLKKNKEIVEVELAGLRDSFENEKKTLKSENEKLLKQISLLEKISSDPQSTASKDYIAVIRGECESVIKAKEEEMEAKLKNLVRDFCIQMDVKDNDCDKMVSELLEKNHDLEERLVKEHRKQISELQQNLFEKECALDEMRDNYEEALQEKEKKLKELQSTIKKYLKAHKWNMDTSSPTACNESCKEHLQQIESLQSEVTKCNSEIKELKILLRLSPPESMVNSCRKDPSQSIPEPTEFEYLKNIIYEYMMGKEPVTLAKVIAAVLRFSDLQTQQVIRREEARHSTR</sequence>
<reference evidence="4 5" key="1">
    <citation type="submission" date="2021-06" db="EMBL/GenBank/DDBJ databases">
        <title>Caerostris darwini draft genome.</title>
        <authorList>
            <person name="Kono N."/>
            <person name="Arakawa K."/>
        </authorList>
    </citation>
    <scope>NUCLEOTIDE SEQUENCE [LARGE SCALE GENOMIC DNA]</scope>
</reference>
<feature type="coiled-coil region" evidence="1">
    <location>
        <begin position="551"/>
        <end position="681"/>
    </location>
</feature>
<dbReference type="GO" id="GO:0005794">
    <property type="term" value="C:Golgi apparatus"/>
    <property type="evidence" value="ECO:0007669"/>
    <property type="project" value="TreeGrafter"/>
</dbReference>
<evidence type="ECO:0000259" key="3">
    <source>
        <dbReference type="PROSITE" id="PS50913"/>
    </source>
</evidence>
<comment type="caution">
    <text evidence="4">The sequence shown here is derived from an EMBL/GenBank/DDBJ whole genome shotgun (WGS) entry which is preliminary data.</text>
</comment>
<evidence type="ECO:0000256" key="1">
    <source>
        <dbReference type="SAM" id="Coils"/>
    </source>
</evidence>
<feature type="coiled-coil region" evidence="1">
    <location>
        <begin position="1082"/>
        <end position="1170"/>
    </location>
</feature>
<dbReference type="SUPFAM" id="SSF101283">
    <property type="entry name" value="GRIP domain"/>
    <property type="match status" value="1"/>
</dbReference>
<dbReference type="GO" id="GO:0031267">
    <property type="term" value="F:small GTPase binding"/>
    <property type="evidence" value="ECO:0007669"/>
    <property type="project" value="TreeGrafter"/>
</dbReference>
<protein>
    <recommendedName>
        <fullName evidence="3">GRIP domain-containing protein</fullName>
    </recommendedName>
</protein>
<feature type="domain" description="GRIP" evidence="3">
    <location>
        <begin position="2349"/>
        <end position="2396"/>
    </location>
</feature>
<dbReference type="EMBL" id="BPLQ01009431">
    <property type="protein sequence ID" value="GIY43920.1"/>
    <property type="molecule type" value="Genomic_DNA"/>
</dbReference>
<name>A0AAV4TCB0_9ARAC</name>
<feature type="coiled-coil region" evidence="1">
    <location>
        <begin position="1492"/>
        <end position="1653"/>
    </location>
</feature>
<dbReference type="SMART" id="SM00755">
    <property type="entry name" value="Grip"/>
    <property type="match status" value="1"/>
</dbReference>
<dbReference type="PANTHER" id="PTHR19327">
    <property type="entry name" value="GOLGIN"/>
    <property type="match status" value="1"/>
</dbReference>
<accession>A0AAV4TCB0</accession>
<organism evidence="4 5">
    <name type="scientific">Caerostris darwini</name>
    <dbReference type="NCBI Taxonomy" id="1538125"/>
    <lineage>
        <taxon>Eukaryota</taxon>
        <taxon>Metazoa</taxon>
        <taxon>Ecdysozoa</taxon>
        <taxon>Arthropoda</taxon>
        <taxon>Chelicerata</taxon>
        <taxon>Arachnida</taxon>
        <taxon>Araneae</taxon>
        <taxon>Araneomorphae</taxon>
        <taxon>Entelegynae</taxon>
        <taxon>Araneoidea</taxon>
        <taxon>Araneidae</taxon>
        <taxon>Caerostris</taxon>
    </lineage>
</organism>
<keyword evidence="1" id="KW-0175">Coiled coil</keyword>
<dbReference type="GO" id="GO:0048193">
    <property type="term" value="P:Golgi vesicle transport"/>
    <property type="evidence" value="ECO:0007669"/>
    <property type="project" value="TreeGrafter"/>
</dbReference>
<feature type="compositionally biased region" description="Polar residues" evidence="2">
    <location>
        <begin position="75"/>
        <end position="102"/>
    </location>
</feature>
<feature type="compositionally biased region" description="Polar residues" evidence="2">
    <location>
        <begin position="20"/>
        <end position="32"/>
    </location>
</feature>
<feature type="coiled-coil region" evidence="1">
    <location>
        <begin position="1245"/>
        <end position="1383"/>
    </location>
</feature>